<keyword evidence="2" id="KW-1185">Reference proteome</keyword>
<dbReference type="Proteomes" id="UP000887116">
    <property type="component" value="Unassembled WGS sequence"/>
</dbReference>
<accession>A0A8X6GEI3</accession>
<organism evidence="1 2">
    <name type="scientific">Trichonephila clavata</name>
    <name type="common">Joro spider</name>
    <name type="synonym">Nephila clavata</name>
    <dbReference type="NCBI Taxonomy" id="2740835"/>
    <lineage>
        <taxon>Eukaryota</taxon>
        <taxon>Metazoa</taxon>
        <taxon>Ecdysozoa</taxon>
        <taxon>Arthropoda</taxon>
        <taxon>Chelicerata</taxon>
        <taxon>Arachnida</taxon>
        <taxon>Araneae</taxon>
        <taxon>Araneomorphae</taxon>
        <taxon>Entelegynae</taxon>
        <taxon>Araneoidea</taxon>
        <taxon>Nephilidae</taxon>
        <taxon>Trichonephila</taxon>
    </lineage>
</organism>
<gene>
    <name evidence="1" type="ORF">TNCT_174911</name>
</gene>
<evidence type="ECO:0000313" key="1">
    <source>
        <dbReference type="EMBL" id="GFR03256.1"/>
    </source>
</evidence>
<comment type="caution">
    <text evidence="1">The sequence shown here is derived from an EMBL/GenBank/DDBJ whole genome shotgun (WGS) entry which is preliminary data.</text>
</comment>
<evidence type="ECO:0000313" key="2">
    <source>
        <dbReference type="Proteomes" id="UP000887116"/>
    </source>
</evidence>
<protein>
    <submittedName>
        <fullName evidence="1">Uncharacterized protein</fullName>
    </submittedName>
</protein>
<name>A0A8X6GEI3_TRICU</name>
<sequence length="85" mass="9732">MECHCELIEALGNNVLSYRAVAPWLGKFQQVHVSASDKQCLSGQCVDRLGTCRHQPAHGLRQTMDATRVRESMWHRETRRLQDIA</sequence>
<dbReference type="OrthoDB" id="6428254at2759"/>
<proteinExistence type="predicted"/>
<dbReference type="EMBL" id="BMAO01035357">
    <property type="protein sequence ID" value="GFR03256.1"/>
    <property type="molecule type" value="Genomic_DNA"/>
</dbReference>
<dbReference type="AlphaFoldDB" id="A0A8X6GEI3"/>
<reference evidence="1" key="1">
    <citation type="submission" date="2020-07" db="EMBL/GenBank/DDBJ databases">
        <title>Multicomponent nature underlies the extraordinary mechanical properties of spider dragline silk.</title>
        <authorList>
            <person name="Kono N."/>
            <person name="Nakamura H."/>
            <person name="Mori M."/>
            <person name="Yoshida Y."/>
            <person name="Ohtoshi R."/>
            <person name="Malay A.D."/>
            <person name="Moran D.A.P."/>
            <person name="Tomita M."/>
            <person name="Numata K."/>
            <person name="Arakawa K."/>
        </authorList>
    </citation>
    <scope>NUCLEOTIDE SEQUENCE</scope>
</reference>